<evidence type="ECO:0000313" key="4">
    <source>
        <dbReference type="Proteomes" id="UP000633601"/>
    </source>
</evidence>
<sequence length="314" mass="35073">MKGETLGSFLKTRRDKTDPGSIGLEPGAAPRRVPGLRREELARLAGVSVGYYTRIEQDQTGTASWQVLDALASVMRLDHAERTHLHNLAHSPVRSRMVRDAPEKPHQRVLSLFESLDETMPAVVLGRRGDVLAWNHSGHELLFEHLPFEAPLDIHRRPSVPWSFFLDSLTRDLYSNWNDLARIHVAYLRLTSGRYPSDARLAELIGELSMKSDHFASLWAEGDVADCTVGTMVLSHPTLGAMDVEYQVWLQPESPDHRLEVYTPNDPATKDALSLLPSRLQVTGAQDSGQPVRGHDESDASDDRRASPQTPVEQ</sequence>
<comment type="caution">
    <text evidence="3">The sequence shown here is derived from an EMBL/GenBank/DDBJ whole genome shotgun (WGS) entry which is preliminary data.</text>
</comment>
<dbReference type="Gene3D" id="1.10.260.40">
    <property type="entry name" value="lambda repressor-like DNA-binding domains"/>
    <property type="match status" value="1"/>
</dbReference>
<dbReference type="Pfam" id="PF13560">
    <property type="entry name" value="HTH_31"/>
    <property type="match status" value="1"/>
</dbReference>
<gene>
    <name evidence="3" type="ORF">H9640_11065</name>
</gene>
<evidence type="ECO:0000256" key="1">
    <source>
        <dbReference type="SAM" id="MobiDB-lite"/>
    </source>
</evidence>
<dbReference type="EMBL" id="JACSQE010000008">
    <property type="protein sequence ID" value="MBD7999094.1"/>
    <property type="molecule type" value="Genomic_DNA"/>
</dbReference>
<dbReference type="Pfam" id="PF17765">
    <property type="entry name" value="MLTR_LBD"/>
    <property type="match status" value="1"/>
</dbReference>
<feature type="compositionally biased region" description="Polar residues" evidence="1">
    <location>
        <begin position="280"/>
        <end position="289"/>
    </location>
</feature>
<dbReference type="Gene3D" id="3.30.450.180">
    <property type="match status" value="1"/>
</dbReference>
<protein>
    <submittedName>
        <fullName evidence="3">Helix-turn-helix domain-containing protein</fullName>
    </submittedName>
</protein>
<proteinExistence type="predicted"/>
<evidence type="ECO:0000259" key="2">
    <source>
        <dbReference type="PROSITE" id="PS50943"/>
    </source>
</evidence>
<evidence type="ECO:0000313" key="3">
    <source>
        <dbReference type="EMBL" id="MBD7999094.1"/>
    </source>
</evidence>
<dbReference type="PANTHER" id="PTHR35010:SF2">
    <property type="entry name" value="BLL4672 PROTEIN"/>
    <property type="match status" value="1"/>
</dbReference>
<feature type="domain" description="HTH cro/C1-type" evidence="2">
    <location>
        <begin position="35"/>
        <end position="82"/>
    </location>
</feature>
<dbReference type="InterPro" id="IPR041413">
    <property type="entry name" value="MLTR_LBD"/>
</dbReference>
<accession>A0ABR8V2S7</accession>
<dbReference type="SUPFAM" id="SSF47413">
    <property type="entry name" value="lambda repressor-like DNA-binding domains"/>
    <property type="match status" value="1"/>
</dbReference>
<dbReference type="SMART" id="SM00530">
    <property type="entry name" value="HTH_XRE"/>
    <property type="match status" value="1"/>
</dbReference>
<organism evidence="3 4">
    <name type="scientific">Oerskovia gallyi</name>
    <dbReference type="NCBI Taxonomy" id="2762226"/>
    <lineage>
        <taxon>Bacteria</taxon>
        <taxon>Bacillati</taxon>
        <taxon>Actinomycetota</taxon>
        <taxon>Actinomycetes</taxon>
        <taxon>Micrococcales</taxon>
        <taxon>Cellulomonadaceae</taxon>
        <taxon>Oerskovia</taxon>
    </lineage>
</organism>
<name>A0ABR8V2S7_9CELL</name>
<dbReference type="CDD" id="cd00093">
    <property type="entry name" value="HTH_XRE"/>
    <property type="match status" value="1"/>
</dbReference>
<dbReference type="PROSITE" id="PS50943">
    <property type="entry name" value="HTH_CROC1"/>
    <property type="match status" value="1"/>
</dbReference>
<dbReference type="PANTHER" id="PTHR35010">
    <property type="entry name" value="BLL4672 PROTEIN-RELATED"/>
    <property type="match status" value="1"/>
</dbReference>
<dbReference type="InterPro" id="IPR010982">
    <property type="entry name" value="Lambda_DNA-bd_dom_sf"/>
</dbReference>
<reference evidence="3 4" key="1">
    <citation type="submission" date="2020-08" db="EMBL/GenBank/DDBJ databases">
        <title>A Genomic Blueprint of the Chicken Gut Microbiome.</title>
        <authorList>
            <person name="Gilroy R."/>
            <person name="Ravi A."/>
            <person name="Getino M."/>
            <person name="Pursley I."/>
            <person name="Horton D.L."/>
            <person name="Alikhan N.-F."/>
            <person name="Baker D."/>
            <person name="Gharbi K."/>
            <person name="Hall N."/>
            <person name="Watson M."/>
            <person name="Adriaenssens E.M."/>
            <person name="Foster-Nyarko E."/>
            <person name="Jarju S."/>
            <person name="Secka A."/>
            <person name="Antonio M."/>
            <person name="Oren A."/>
            <person name="Chaudhuri R."/>
            <person name="La Ragione R.M."/>
            <person name="Hildebrand F."/>
            <person name="Pallen M.J."/>
        </authorList>
    </citation>
    <scope>NUCLEOTIDE SEQUENCE [LARGE SCALE GENOMIC DNA]</scope>
    <source>
        <strain evidence="3 4">Sa2CUA8</strain>
    </source>
</reference>
<dbReference type="InterPro" id="IPR001387">
    <property type="entry name" value="Cro/C1-type_HTH"/>
</dbReference>
<feature type="region of interest" description="Disordered" evidence="1">
    <location>
        <begin position="278"/>
        <end position="314"/>
    </location>
</feature>
<keyword evidence="4" id="KW-1185">Reference proteome</keyword>
<feature type="region of interest" description="Disordered" evidence="1">
    <location>
        <begin position="1"/>
        <end position="31"/>
    </location>
</feature>
<dbReference type="Proteomes" id="UP000633601">
    <property type="component" value="Unassembled WGS sequence"/>
</dbReference>
<dbReference type="RefSeq" id="WP_191790775.1">
    <property type="nucleotide sequence ID" value="NZ_JACSQE010000008.1"/>
</dbReference>
<feature type="compositionally biased region" description="Basic and acidic residues" evidence="1">
    <location>
        <begin position="293"/>
        <end position="306"/>
    </location>
</feature>